<protein>
    <recommendedName>
        <fullName evidence="1">Putative Se/S carrier protein-like domain-containing protein</fullName>
    </recommendedName>
</protein>
<keyword evidence="3" id="KW-1185">Reference proteome</keyword>
<name>A0A017RV65_9CLOT</name>
<proteinExistence type="predicted"/>
<gene>
    <name evidence="2" type="ORF">Q428_06790</name>
</gene>
<evidence type="ECO:0000259" key="1">
    <source>
        <dbReference type="Pfam" id="PF11823"/>
    </source>
</evidence>
<comment type="caution">
    <text evidence="2">The sequence shown here is derived from an EMBL/GenBank/DDBJ whole genome shotgun (WGS) entry which is preliminary data.</text>
</comment>
<reference evidence="2 3" key="1">
    <citation type="journal article" date="2014" name="Genome Announc.">
        <title>Draft Genome Sequence of Fervidicella metallireducens Strain AeBT, an Iron-Reducing Thermoanaerobe from the Great Artesian Basin.</title>
        <authorList>
            <person name="Patel B.K."/>
        </authorList>
    </citation>
    <scope>NUCLEOTIDE SEQUENCE [LARGE SCALE GENOMIC DNA]</scope>
    <source>
        <strain evidence="2 3">AeB</strain>
    </source>
</reference>
<accession>A0A017RV65</accession>
<dbReference type="AlphaFoldDB" id="A0A017RV65"/>
<feature type="domain" description="Putative Se/S carrier protein-like" evidence="1">
    <location>
        <begin position="4"/>
        <end position="72"/>
    </location>
</feature>
<dbReference type="InterPro" id="IPR021778">
    <property type="entry name" value="Se/S_carrier-like"/>
</dbReference>
<evidence type="ECO:0000313" key="3">
    <source>
        <dbReference type="Proteomes" id="UP000019681"/>
    </source>
</evidence>
<dbReference type="OrthoDB" id="3192849at2"/>
<dbReference type="Pfam" id="PF11823">
    <property type="entry name" value="Se_S_carrier"/>
    <property type="match status" value="1"/>
</dbReference>
<dbReference type="EMBL" id="AZQP01000016">
    <property type="protein sequence ID" value="EYE88658.1"/>
    <property type="molecule type" value="Genomic_DNA"/>
</dbReference>
<evidence type="ECO:0000313" key="2">
    <source>
        <dbReference type="EMBL" id="EYE88658.1"/>
    </source>
</evidence>
<dbReference type="STRING" id="1403537.Q428_06790"/>
<sequence length="88" mass="10300">MEKYIVITFESINFAMQCEVVLKTEKIDYQIMPTPREITLSCGISIRTSDKYLDKVIELIKTKRIRNKDIYEIIGMGRQKTINKKGLI</sequence>
<dbReference type="Proteomes" id="UP000019681">
    <property type="component" value="Unassembled WGS sequence"/>
</dbReference>
<dbReference type="RefSeq" id="WP_035379311.1">
    <property type="nucleotide sequence ID" value="NZ_AZQP01000016.1"/>
</dbReference>
<organism evidence="2 3">
    <name type="scientific">Fervidicella metallireducens AeB</name>
    <dbReference type="NCBI Taxonomy" id="1403537"/>
    <lineage>
        <taxon>Bacteria</taxon>
        <taxon>Bacillati</taxon>
        <taxon>Bacillota</taxon>
        <taxon>Clostridia</taxon>
        <taxon>Eubacteriales</taxon>
        <taxon>Clostridiaceae</taxon>
        <taxon>Fervidicella</taxon>
    </lineage>
</organism>